<dbReference type="Proteomes" id="UP000249016">
    <property type="component" value="Unassembled WGS sequence"/>
</dbReference>
<reference evidence="3 4" key="1">
    <citation type="submission" date="2018-06" db="EMBL/GenBank/DDBJ databases">
        <title>Spirosoma sp. HMF3257 Genome sequencing and assembly.</title>
        <authorList>
            <person name="Kang H."/>
            <person name="Cha I."/>
            <person name="Kim H."/>
            <person name="Kang J."/>
            <person name="Joh K."/>
        </authorList>
    </citation>
    <scope>NUCLEOTIDE SEQUENCE [LARGE SCALE GENOMIC DNA]</scope>
    <source>
        <strain evidence="3 4">HMF3257</strain>
    </source>
</reference>
<dbReference type="AlphaFoldDB" id="A0A327NGX0"/>
<proteinExistence type="predicted"/>
<accession>A0A327NGX0</accession>
<dbReference type="SUPFAM" id="SSF52172">
    <property type="entry name" value="CheY-like"/>
    <property type="match status" value="1"/>
</dbReference>
<dbReference type="RefSeq" id="WP_111340915.1">
    <property type="nucleotide sequence ID" value="NZ_QLII01000001.1"/>
</dbReference>
<dbReference type="OrthoDB" id="961596at2"/>
<name>A0A327NGX0_9BACT</name>
<keyword evidence="4" id="KW-1185">Reference proteome</keyword>
<organism evidence="3 4">
    <name type="scientific">Spirosoma telluris</name>
    <dbReference type="NCBI Taxonomy" id="2183553"/>
    <lineage>
        <taxon>Bacteria</taxon>
        <taxon>Pseudomonadati</taxon>
        <taxon>Bacteroidota</taxon>
        <taxon>Cytophagia</taxon>
        <taxon>Cytophagales</taxon>
        <taxon>Cytophagaceae</taxon>
        <taxon>Spirosoma</taxon>
    </lineage>
</organism>
<dbReference type="GO" id="GO:0000160">
    <property type="term" value="P:phosphorelay signal transduction system"/>
    <property type="evidence" value="ECO:0007669"/>
    <property type="project" value="InterPro"/>
</dbReference>
<protein>
    <submittedName>
        <fullName evidence="3">Response regulator</fullName>
    </submittedName>
</protein>
<evidence type="ECO:0000313" key="3">
    <source>
        <dbReference type="EMBL" id="RAI74043.1"/>
    </source>
</evidence>
<dbReference type="Pfam" id="PF00072">
    <property type="entry name" value="Response_reg"/>
    <property type="match status" value="1"/>
</dbReference>
<dbReference type="EMBL" id="QLII01000001">
    <property type="protein sequence ID" value="RAI74043.1"/>
    <property type="molecule type" value="Genomic_DNA"/>
</dbReference>
<dbReference type="SMART" id="SM00448">
    <property type="entry name" value="REC"/>
    <property type="match status" value="1"/>
</dbReference>
<dbReference type="Gene3D" id="3.40.50.2300">
    <property type="match status" value="1"/>
</dbReference>
<evidence type="ECO:0000313" key="4">
    <source>
        <dbReference type="Proteomes" id="UP000249016"/>
    </source>
</evidence>
<sequence>MDPDQRLHQKNSFPLLVIEGNKDHQLIISYCLRERAPQIEPMFADTVQDALSFLSLSAVQPIAFPRLVIQSLFLPQIAHGFDLLTEIRSRYPVLPVIVLSSHQEASTVIKAYEMGAHSFLGKPSSLDHWEYIFQSLNDYWLGTVTLPDKL</sequence>
<dbReference type="InterPro" id="IPR001789">
    <property type="entry name" value="Sig_transdc_resp-reg_receiver"/>
</dbReference>
<dbReference type="InterPro" id="IPR011006">
    <property type="entry name" value="CheY-like_superfamily"/>
</dbReference>
<evidence type="ECO:0000256" key="1">
    <source>
        <dbReference type="PROSITE-ProRule" id="PRU00169"/>
    </source>
</evidence>
<feature type="domain" description="Response regulatory" evidence="2">
    <location>
        <begin position="14"/>
        <end position="137"/>
    </location>
</feature>
<comment type="caution">
    <text evidence="1">Lacks conserved residue(s) required for the propagation of feature annotation.</text>
</comment>
<comment type="caution">
    <text evidence="3">The sequence shown here is derived from an EMBL/GenBank/DDBJ whole genome shotgun (WGS) entry which is preliminary data.</text>
</comment>
<gene>
    <name evidence="3" type="ORF">HMF3257_06080</name>
</gene>
<dbReference type="PROSITE" id="PS50110">
    <property type="entry name" value="RESPONSE_REGULATORY"/>
    <property type="match status" value="1"/>
</dbReference>
<evidence type="ECO:0000259" key="2">
    <source>
        <dbReference type="PROSITE" id="PS50110"/>
    </source>
</evidence>